<feature type="compositionally biased region" description="Basic and acidic residues" evidence="1">
    <location>
        <begin position="1"/>
        <end position="21"/>
    </location>
</feature>
<accession>A0AAW7JU94</accession>
<dbReference type="RefSeq" id="WP_289824892.1">
    <property type="nucleotide sequence ID" value="NZ_JAUEIE010000003.1"/>
</dbReference>
<reference evidence="3" key="2">
    <citation type="submission" date="2023-08" db="EMBL/GenBank/DDBJ databases">
        <title>Identification and characterization of horizontal gene transfer across gut microbiota members of farm animals based on homology search.</title>
        <authorList>
            <person name="Schwarzerova J."/>
            <person name="Nykrynova M."/>
            <person name="Jureckova K."/>
            <person name="Cejkova D."/>
            <person name="Rychlik I."/>
        </authorList>
    </citation>
    <scope>NUCLEOTIDE SEQUENCE</scope>
    <source>
        <strain evidence="3">ET15</strain>
        <strain evidence="2">ET37</strain>
    </source>
</reference>
<gene>
    <name evidence="2" type="ORF">QVN81_04560</name>
    <name evidence="3" type="ORF">QVN84_05095</name>
</gene>
<keyword evidence="4" id="KW-1185">Reference proteome</keyword>
<feature type="region of interest" description="Disordered" evidence="1">
    <location>
        <begin position="1"/>
        <end position="43"/>
    </location>
</feature>
<comment type="caution">
    <text evidence="3">The sequence shown here is derived from an EMBL/GenBank/DDBJ whole genome shotgun (WGS) entry which is preliminary data.</text>
</comment>
<reference evidence="3" key="1">
    <citation type="submission" date="2023-06" db="EMBL/GenBank/DDBJ databases">
        <authorList>
            <person name="Zeman M."/>
            <person name="Kubasova T."/>
            <person name="Jahodarova E."/>
            <person name="Nykrynova M."/>
            <person name="Rychlik I."/>
        </authorList>
    </citation>
    <scope>NUCLEOTIDE SEQUENCE</scope>
    <source>
        <strain evidence="3">ET15</strain>
        <strain evidence="2">ET37</strain>
    </source>
</reference>
<evidence type="ECO:0000313" key="5">
    <source>
        <dbReference type="Proteomes" id="UP001168478"/>
    </source>
</evidence>
<dbReference type="Proteomes" id="UP001167831">
    <property type="component" value="Unassembled WGS sequence"/>
</dbReference>
<evidence type="ECO:0000313" key="4">
    <source>
        <dbReference type="Proteomes" id="UP001167831"/>
    </source>
</evidence>
<evidence type="ECO:0000313" key="2">
    <source>
        <dbReference type="EMBL" id="MDN0022298.1"/>
    </source>
</evidence>
<proteinExistence type="predicted"/>
<dbReference type="EMBL" id="JAUEIF010000003">
    <property type="protein sequence ID" value="MDN0024897.1"/>
    <property type="molecule type" value="Genomic_DNA"/>
</dbReference>
<evidence type="ECO:0000256" key="1">
    <source>
        <dbReference type="SAM" id="MobiDB-lite"/>
    </source>
</evidence>
<dbReference type="AlphaFoldDB" id="A0AAW7JU94"/>
<evidence type="ECO:0000313" key="3">
    <source>
        <dbReference type="EMBL" id="MDN0024897.1"/>
    </source>
</evidence>
<sequence>METAAWKRDEQADNEPEKEFDGLTSDSGGIVYSGTSTAKARHRPSYRITRMRECRQPHRA</sequence>
<dbReference type="Proteomes" id="UP001168478">
    <property type="component" value="Unassembled WGS sequence"/>
</dbReference>
<name>A0AAW7JU94_9BACT</name>
<dbReference type="EMBL" id="JAUEIE010000003">
    <property type="protein sequence ID" value="MDN0022298.1"/>
    <property type="molecule type" value="Genomic_DNA"/>
</dbReference>
<protein>
    <submittedName>
        <fullName evidence="3">Uncharacterized protein</fullName>
    </submittedName>
</protein>
<organism evidence="3 5">
    <name type="scientific">Leyella lascolaii</name>
    <dbReference type="NCBI Taxonomy" id="1776379"/>
    <lineage>
        <taxon>Bacteria</taxon>
        <taxon>Pseudomonadati</taxon>
        <taxon>Bacteroidota</taxon>
        <taxon>Bacteroidia</taxon>
        <taxon>Bacteroidales</taxon>
        <taxon>Prevotellaceae</taxon>
        <taxon>Leyella</taxon>
    </lineage>
</organism>